<evidence type="ECO:0000313" key="4">
    <source>
        <dbReference type="Proteomes" id="UP000001519"/>
    </source>
</evidence>
<feature type="chain" id="PRO_5014140733" evidence="2">
    <location>
        <begin position="23"/>
        <end position="538"/>
    </location>
</feature>
<proteinExistence type="predicted"/>
<dbReference type="Proteomes" id="UP000001519">
    <property type="component" value="Chromosome 16"/>
</dbReference>
<evidence type="ECO:0000313" key="3">
    <source>
        <dbReference type="Ensembl" id="ENSGGOP00000029483.1"/>
    </source>
</evidence>
<feature type="compositionally biased region" description="Gly residues" evidence="1">
    <location>
        <begin position="523"/>
        <end position="538"/>
    </location>
</feature>
<dbReference type="EMBL" id="CABD030098507">
    <property type="status" value="NOT_ANNOTATED_CDS"/>
    <property type="molecule type" value="Genomic_DNA"/>
</dbReference>
<evidence type="ECO:0000256" key="1">
    <source>
        <dbReference type="SAM" id="MobiDB-lite"/>
    </source>
</evidence>
<reference evidence="3 4" key="2">
    <citation type="journal article" date="2012" name="Nature">
        <title>Insights into hominid evolution from the gorilla genome sequence.</title>
        <authorList>
            <person name="Scally A."/>
            <person name="Dutheil J.Y."/>
            <person name="Hillier L.W."/>
            <person name="Jordan G.E."/>
            <person name="Goodhead I."/>
            <person name="Herrero J."/>
            <person name="Hobolth A."/>
            <person name="Lappalainen T."/>
            <person name="Mailund T."/>
            <person name="Marques-Bonet T."/>
            <person name="McCarthy S."/>
            <person name="Montgomery S.H."/>
            <person name="Schwalie P.C."/>
            <person name="Tang Y.A."/>
            <person name="Ward M.C."/>
            <person name="Xue Y."/>
            <person name="Yngvadottir B."/>
            <person name="Alkan C."/>
            <person name="Andersen L.N."/>
            <person name="Ayub Q."/>
            <person name="Ball E.V."/>
            <person name="Beal K."/>
            <person name="Bradley B.J."/>
            <person name="Chen Y."/>
            <person name="Clee C.M."/>
            <person name="Fitzgerald S."/>
            <person name="Graves T.A."/>
            <person name="Gu Y."/>
            <person name="Heath P."/>
            <person name="Heger A."/>
            <person name="Karakoc E."/>
            <person name="Kolb-Kokocinski A."/>
            <person name="Laird G.K."/>
            <person name="Lunter G."/>
            <person name="Meader S."/>
            <person name="Mort M."/>
            <person name="Mullikin J.C."/>
            <person name="Munch K."/>
            <person name="O'Connor T.D."/>
            <person name="Phillips A.D."/>
            <person name="Prado-Martinez J."/>
            <person name="Rogers A.S."/>
            <person name="Sajjadian S."/>
            <person name="Schmidt D."/>
            <person name="Shaw K."/>
            <person name="Simpson J.T."/>
            <person name="Stenson P.D."/>
            <person name="Turner D.J."/>
            <person name="Vigilant L."/>
            <person name="Vilella A.J."/>
            <person name="Whitener W."/>
            <person name="Zhu B."/>
            <person name="Cooper D.N."/>
            <person name="de Jong P."/>
            <person name="Dermitzakis E.T."/>
            <person name="Eichler E.E."/>
            <person name="Flicek P."/>
            <person name="Goldman N."/>
            <person name="Mundy N.I."/>
            <person name="Ning Z."/>
            <person name="Odom D.T."/>
            <person name="Ponting C.P."/>
            <person name="Quail M.A."/>
            <person name="Ryder O.A."/>
            <person name="Searle S.M."/>
            <person name="Warren W.C."/>
            <person name="Wilson R.K."/>
            <person name="Schierup M.H."/>
            <person name="Rogers J."/>
            <person name="Tyler-Smith C."/>
            <person name="Durbin R."/>
        </authorList>
    </citation>
    <scope>NUCLEOTIDE SEQUENCE [LARGE SCALE GENOMIC DNA]</scope>
</reference>
<reference evidence="3" key="3">
    <citation type="submission" date="2025-08" db="UniProtKB">
        <authorList>
            <consortium name="Ensembl"/>
        </authorList>
    </citation>
    <scope>IDENTIFICATION</scope>
</reference>
<organism evidence="3 4">
    <name type="scientific">Gorilla gorilla gorilla</name>
    <name type="common">Western lowland gorilla</name>
    <dbReference type="NCBI Taxonomy" id="9595"/>
    <lineage>
        <taxon>Eukaryota</taxon>
        <taxon>Metazoa</taxon>
        <taxon>Chordata</taxon>
        <taxon>Craniata</taxon>
        <taxon>Vertebrata</taxon>
        <taxon>Euteleostomi</taxon>
        <taxon>Mammalia</taxon>
        <taxon>Eutheria</taxon>
        <taxon>Euarchontoglires</taxon>
        <taxon>Primates</taxon>
        <taxon>Haplorrhini</taxon>
        <taxon>Catarrhini</taxon>
        <taxon>Hominidae</taxon>
        <taxon>Gorilla</taxon>
    </lineage>
</organism>
<keyword evidence="2" id="KW-0732">Signal</keyword>
<feature type="region of interest" description="Disordered" evidence="1">
    <location>
        <begin position="502"/>
        <end position="538"/>
    </location>
</feature>
<keyword evidence="4" id="KW-1185">Reference proteome</keyword>
<accession>A0A2I2Y3L6</accession>
<dbReference type="Ensembl" id="ENSGGOT00000042969.1">
    <property type="protein sequence ID" value="ENSGGOP00000029483.1"/>
    <property type="gene ID" value="ENSGGOG00000038450.1"/>
</dbReference>
<dbReference type="InParanoid" id="A0A2I2Y3L6"/>
<feature type="compositionally biased region" description="Gly residues" evidence="1">
    <location>
        <begin position="115"/>
        <end position="124"/>
    </location>
</feature>
<dbReference type="STRING" id="9593.ENSGGOP00000029483"/>
<sequence length="538" mass="54355">MGAWVFPAALFLLCLTSESLQGGLPLLPPGLGKVYGSHSGLGAGYDGGVKPQKPGFVARHGLGTQPDTEGGMKPQNLGFRTFAGAAAQPGYGNGLGAAAFPVAGAQSGPAAQNGFGPGFGGGGKPQKPGPTTQNGYRPGYVGAVKPQKPGFQYRIGLGAQPGFRGDMKAQEPGLGNGNGLGAQPVLTAQNGFGFGFGAGLGGNVKPLKPGYGKRLSAGAFPGAGTQPEYGHGNGPGVQPGLGVGMKPQMPGLGAPNGYGPGRGRAGVPGGPERRPWVPHLLPFSSPGYLGVMKAQKPGPSAQNGYRAGAGEGMKPQKPGLRGTLKPQKSGHGHENGPWPGPCNVRVAPMLLPRLPTPGVPSDKEGGWGLKFQPPSAVQNGKLPAPMPAIQWGLKPQKAGHQPPNGYGPGAEPGFNGGLGPQKIGLGYGNGVLGARVFPEAHPQPGFHGANGFRNRDGVEALVYPKAAAPAPEGNGQAGVLWNSRWPTLQAWGAGLKPGYQAEDEYAEARSQPGGPDVKRGSNGQLGNGYGGRCPLGKC</sequence>
<dbReference type="GeneTree" id="ENSGT00730000111940"/>
<protein>
    <submittedName>
        <fullName evidence="3">Uncharacterized protein</fullName>
    </submittedName>
</protein>
<evidence type="ECO:0000256" key="2">
    <source>
        <dbReference type="SAM" id="SignalP"/>
    </source>
</evidence>
<feature type="region of interest" description="Disordered" evidence="1">
    <location>
        <begin position="297"/>
        <end position="339"/>
    </location>
</feature>
<feature type="signal peptide" evidence="2">
    <location>
        <begin position="1"/>
        <end position="22"/>
    </location>
</feature>
<reference evidence="4" key="1">
    <citation type="submission" date="2011-05" db="EMBL/GenBank/DDBJ databases">
        <title>Insights into the evolution of the great apes provided by the gorilla genome.</title>
        <authorList>
            <person name="Scally A."/>
        </authorList>
    </citation>
    <scope>NUCLEOTIDE SEQUENCE [LARGE SCALE GENOMIC DNA]</scope>
</reference>
<name>A0A2I2Y3L6_GORGO</name>
<reference evidence="3" key="4">
    <citation type="submission" date="2025-09" db="UniProtKB">
        <authorList>
            <consortium name="Ensembl"/>
        </authorList>
    </citation>
    <scope>IDENTIFICATION</scope>
</reference>
<dbReference type="OMA" id="PMPAIQW"/>
<dbReference type="AlphaFoldDB" id="A0A2I2Y3L6"/>
<feature type="region of interest" description="Disordered" evidence="1">
    <location>
        <begin position="111"/>
        <end position="134"/>
    </location>
</feature>